<accession>A0A5J5J7F2</accession>
<evidence type="ECO:0000256" key="10">
    <source>
        <dbReference type="RuleBase" id="RU003355"/>
    </source>
</evidence>
<dbReference type="Proteomes" id="UP000325827">
    <property type="component" value="Unassembled WGS sequence"/>
</dbReference>
<protein>
    <submittedName>
        <fullName evidence="15">S8 family serine peptidase</fullName>
    </submittedName>
</protein>
<evidence type="ECO:0000256" key="6">
    <source>
        <dbReference type="ARBA" id="ARBA00022801"/>
    </source>
</evidence>
<keyword evidence="2" id="KW-0134">Cell wall</keyword>
<keyword evidence="7 9" id="KW-0720">Serine protease</keyword>
<evidence type="ECO:0000313" key="16">
    <source>
        <dbReference type="Proteomes" id="UP000325827"/>
    </source>
</evidence>
<organism evidence="15 16">
    <name type="scientific">Microbacterium rhizomatis</name>
    <dbReference type="NCBI Taxonomy" id="1631477"/>
    <lineage>
        <taxon>Bacteria</taxon>
        <taxon>Bacillati</taxon>
        <taxon>Actinomycetota</taxon>
        <taxon>Actinomycetes</taxon>
        <taxon>Micrococcales</taxon>
        <taxon>Microbacteriaceae</taxon>
        <taxon>Microbacterium</taxon>
    </lineage>
</organism>
<dbReference type="PROSITE" id="PS00138">
    <property type="entry name" value="SUBTILASE_SER"/>
    <property type="match status" value="1"/>
</dbReference>
<evidence type="ECO:0000256" key="4">
    <source>
        <dbReference type="ARBA" id="ARBA00022670"/>
    </source>
</evidence>
<evidence type="ECO:0000256" key="5">
    <source>
        <dbReference type="ARBA" id="ARBA00022729"/>
    </source>
</evidence>
<dbReference type="InterPro" id="IPR036852">
    <property type="entry name" value="Peptidase_S8/S53_dom_sf"/>
</dbReference>
<proteinExistence type="inferred from homology"/>
<evidence type="ECO:0000256" key="3">
    <source>
        <dbReference type="ARBA" id="ARBA00022525"/>
    </source>
</evidence>
<feature type="chain" id="PRO_5023860491" evidence="12">
    <location>
        <begin position="43"/>
        <end position="1052"/>
    </location>
</feature>
<evidence type="ECO:0000259" key="13">
    <source>
        <dbReference type="Pfam" id="PF00082"/>
    </source>
</evidence>
<keyword evidence="5 12" id="KW-0732">Signal</keyword>
<dbReference type="InterPro" id="IPR015500">
    <property type="entry name" value="Peptidase_S8_subtilisin-rel"/>
</dbReference>
<name>A0A5J5J7F2_9MICO</name>
<dbReference type="GO" id="GO:0006508">
    <property type="term" value="P:proteolysis"/>
    <property type="evidence" value="ECO:0007669"/>
    <property type="project" value="UniProtKB-KW"/>
</dbReference>
<dbReference type="InterPro" id="IPR023828">
    <property type="entry name" value="Peptidase_S8_Ser-AS"/>
</dbReference>
<dbReference type="AlphaFoldDB" id="A0A5J5J7F2"/>
<keyword evidence="16" id="KW-1185">Reference proteome</keyword>
<dbReference type="Gene3D" id="3.40.50.200">
    <property type="entry name" value="Peptidase S8/S53 domain"/>
    <property type="match status" value="1"/>
</dbReference>
<reference evidence="16" key="1">
    <citation type="submission" date="2019-09" db="EMBL/GenBank/DDBJ databases">
        <title>Mumia zhuanghuii sp. nov. isolated from the intestinal contents of plateau pika (Ochotona curzoniae) in the Qinghai-Tibet plateau of China.</title>
        <authorList>
            <person name="Tian Z."/>
        </authorList>
    </citation>
    <scope>NUCLEOTIDE SEQUENCE [LARGE SCALE GENOMIC DNA]</scope>
    <source>
        <strain evidence="16">JCM 30598</strain>
    </source>
</reference>
<feature type="domain" description="PA" evidence="14">
    <location>
        <begin position="446"/>
        <end position="536"/>
    </location>
</feature>
<dbReference type="InterPro" id="IPR000209">
    <property type="entry name" value="Peptidase_S8/S53_dom"/>
</dbReference>
<dbReference type="Pfam" id="PF02225">
    <property type="entry name" value="PA"/>
    <property type="match status" value="1"/>
</dbReference>
<sequence length="1052" mass="106065">MQHRTLFIRCSSHPPKEVAVYRRVLAVVGAVALMIPASAAWAATPTPDPSARFESAPSRGEVYSDAEPLSVNADGTVSVVVEMSGDPVAVVEAQQGRDLSDAEKSSIKDTLADAQAPVADTITSEGGTVEATMQSAYNGIQASIPADKVDAVAAQPNVVAVHAAANHTIENATSVPFLGVPQVWQNTGYTGKNVKIGIIDTGIDYTHANFAGPGTVAAFDAAKATSTQPADPALFGPSAPRVKGGTDLVGDDYTGSNTPQPDPNPLDCEGHGSHVAGTAAGSGVAAGGASYTGPYDASTPSRSFDIGPGVAPQADLYAIRVFGCTGSTNVVVPAIDWAVANGMDVINMSLGSDFGRGDTPDAVAASNAIGAGVVVVASSGNAGTSPYITGSPASGDGVISVAAIDSTAKFPGASLAFAGNTVDAINANGADLTGIPPLTIVRLTGPNALGCSAAAFTAAGIVPGQNQVAVVDRGTCARVAKAIFGQQAGAAAVIMVNNVDSLPPFEGAITSNPDDGTPYTVTIPFLGVTSSTGPALTAAVGQSLTITPKELDNPSFRDYADFTSSGPRSGDSAISPDVAAPGVSIRSTAVGTGSGSEVLSGTSMAAPHVAGVAALTVQAHPGWKASQISAAVVSTADPEGVAAVNPTRGGLGLVDAAQAVSTQVTATGDAFRTDSGWLRESALSFGFQESALGFAGVKTITVENKSNHSVTYSVSSAPSPQSAQAKVFLSRSSITVPAGRKGTIIVALGAAASTIGTSMSTTDQFAFYEFSGDVVLSSADSTLRVPYLLVPRSTSRVSASSTGAWFKPNATVKDQTKKVTLRNPLGALAGTADFYTWGLSDDRDVPKTLTDSGYDLRAAGVQSFDVPGDKLLAFAVNTHKRWSNAAANEFDVNLDTNGDGTTDWTVFAADSGQVRTQTADGVSEVFLFDHATGDTFAAGYLATAPTDSSTIILPVNASDLGLTAAAGTFSYSVESFGVVDGGSDSMPGSAVYNPWSPALSNGQFVEVPRNGSVNVDVAVNGAAFAAQKPLGVMSVVLDNASGSGEAILIKAK</sequence>
<dbReference type="InterPro" id="IPR034213">
    <property type="entry name" value="S8_Vpr-like"/>
</dbReference>
<evidence type="ECO:0000259" key="14">
    <source>
        <dbReference type="Pfam" id="PF02225"/>
    </source>
</evidence>
<dbReference type="GO" id="GO:0004252">
    <property type="term" value="F:serine-type endopeptidase activity"/>
    <property type="evidence" value="ECO:0007669"/>
    <property type="project" value="UniProtKB-UniRule"/>
</dbReference>
<dbReference type="EMBL" id="VYSA01000001">
    <property type="protein sequence ID" value="KAA9111389.1"/>
    <property type="molecule type" value="Genomic_DNA"/>
</dbReference>
<comment type="caution">
    <text evidence="15">The sequence shown here is derived from an EMBL/GenBank/DDBJ whole genome shotgun (WGS) entry which is preliminary data.</text>
</comment>
<gene>
    <name evidence="15" type="ORF">F6B43_07370</name>
</gene>
<feature type="region of interest" description="Disordered" evidence="11">
    <location>
        <begin position="228"/>
        <end position="274"/>
    </location>
</feature>
<evidence type="ECO:0000256" key="11">
    <source>
        <dbReference type="SAM" id="MobiDB-lite"/>
    </source>
</evidence>
<dbReference type="InterPro" id="IPR022398">
    <property type="entry name" value="Peptidase_S8_His-AS"/>
</dbReference>
<dbReference type="PRINTS" id="PR00723">
    <property type="entry name" value="SUBTILISIN"/>
</dbReference>
<dbReference type="PROSITE" id="PS51892">
    <property type="entry name" value="SUBTILASE"/>
    <property type="match status" value="1"/>
</dbReference>
<dbReference type="SUPFAM" id="SSF52025">
    <property type="entry name" value="PA domain"/>
    <property type="match status" value="1"/>
</dbReference>
<comment type="similarity">
    <text evidence="1 9 10">Belongs to the peptidase S8 family.</text>
</comment>
<evidence type="ECO:0000256" key="8">
    <source>
        <dbReference type="PIRSR" id="PIRSR615500-1"/>
    </source>
</evidence>
<feature type="active site" description="Charge relay system" evidence="8 9">
    <location>
        <position position="271"/>
    </location>
</feature>
<dbReference type="CDD" id="cd07474">
    <property type="entry name" value="Peptidases_S8_subtilisin_Vpr-like"/>
    <property type="match status" value="1"/>
</dbReference>
<dbReference type="SUPFAM" id="SSF52743">
    <property type="entry name" value="Subtilisin-like"/>
    <property type="match status" value="1"/>
</dbReference>
<dbReference type="InterPro" id="IPR050131">
    <property type="entry name" value="Peptidase_S8_subtilisin-like"/>
</dbReference>
<dbReference type="PANTHER" id="PTHR43806">
    <property type="entry name" value="PEPTIDASE S8"/>
    <property type="match status" value="1"/>
</dbReference>
<feature type="signal peptide" evidence="12">
    <location>
        <begin position="1"/>
        <end position="42"/>
    </location>
</feature>
<keyword evidence="3" id="KW-0964">Secreted</keyword>
<evidence type="ECO:0000256" key="2">
    <source>
        <dbReference type="ARBA" id="ARBA00022512"/>
    </source>
</evidence>
<keyword evidence="6 9" id="KW-0378">Hydrolase</keyword>
<evidence type="ECO:0000256" key="1">
    <source>
        <dbReference type="ARBA" id="ARBA00011073"/>
    </source>
</evidence>
<evidence type="ECO:0000256" key="12">
    <source>
        <dbReference type="SAM" id="SignalP"/>
    </source>
</evidence>
<dbReference type="Pfam" id="PF00082">
    <property type="entry name" value="Peptidase_S8"/>
    <property type="match status" value="1"/>
</dbReference>
<dbReference type="PROSITE" id="PS00136">
    <property type="entry name" value="SUBTILASE_ASP"/>
    <property type="match status" value="1"/>
</dbReference>
<feature type="active site" description="Charge relay system" evidence="8 9">
    <location>
        <position position="603"/>
    </location>
</feature>
<dbReference type="InterPro" id="IPR003137">
    <property type="entry name" value="PA_domain"/>
</dbReference>
<feature type="domain" description="Peptidase S8/S53" evidence="13">
    <location>
        <begin position="191"/>
        <end position="644"/>
    </location>
</feature>
<evidence type="ECO:0000256" key="7">
    <source>
        <dbReference type="ARBA" id="ARBA00022825"/>
    </source>
</evidence>
<feature type="active site" description="Charge relay system" evidence="8 9">
    <location>
        <position position="200"/>
    </location>
</feature>
<dbReference type="InterPro" id="IPR046450">
    <property type="entry name" value="PA_dom_sf"/>
</dbReference>
<evidence type="ECO:0000313" key="15">
    <source>
        <dbReference type="EMBL" id="KAA9111389.1"/>
    </source>
</evidence>
<evidence type="ECO:0000256" key="9">
    <source>
        <dbReference type="PROSITE-ProRule" id="PRU01240"/>
    </source>
</evidence>
<dbReference type="PANTHER" id="PTHR43806:SF65">
    <property type="entry name" value="SERINE PROTEASE APRX"/>
    <property type="match status" value="1"/>
</dbReference>
<dbReference type="Gene3D" id="3.50.30.30">
    <property type="match status" value="1"/>
</dbReference>
<dbReference type="InterPro" id="IPR023827">
    <property type="entry name" value="Peptidase_S8_Asp-AS"/>
</dbReference>
<keyword evidence="4 9" id="KW-0645">Protease</keyword>
<dbReference type="PROSITE" id="PS00137">
    <property type="entry name" value="SUBTILASE_HIS"/>
    <property type="match status" value="1"/>
</dbReference>
<dbReference type="OrthoDB" id="9813435at2"/>